<gene>
    <name evidence="1" type="ORF">BDV96DRAFT_541472</name>
</gene>
<name>A0A6A5ZIG5_9PLEO</name>
<organism evidence="1 2">
    <name type="scientific">Lophiotrema nucula</name>
    <dbReference type="NCBI Taxonomy" id="690887"/>
    <lineage>
        <taxon>Eukaryota</taxon>
        <taxon>Fungi</taxon>
        <taxon>Dikarya</taxon>
        <taxon>Ascomycota</taxon>
        <taxon>Pezizomycotina</taxon>
        <taxon>Dothideomycetes</taxon>
        <taxon>Pleosporomycetidae</taxon>
        <taxon>Pleosporales</taxon>
        <taxon>Lophiotremataceae</taxon>
        <taxon>Lophiotrema</taxon>
    </lineage>
</organism>
<dbReference type="Pfam" id="PF18951">
    <property type="entry name" value="DUF5695"/>
    <property type="match status" value="1"/>
</dbReference>
<keyword evidence="2" id="KW-1185">Reference proteome</keyword>
<dbReference type="OrthoDB" id="2730619at2759"/>
<reference evidence="1" key="1">
    <citation type="journal article" date="2020" name="Stud. Mycol.">
        <title>101 Dothideomycetes genomes: a test case for predicting lifestyles and emergence of pathogens.</title>
        <authorList>
            <person name="Haridas S."/>
            <person name="Albert R."/>
            <person name="Binder M."/>
            <person name="Bloem J."/>
            <person name="Labutti K."/>
            <person name="Salamov A."/>
            <person name="Andreopoulos B."/>
            <person name="Baker S."/>
            <person name="Barry K."/>
            <person name="Bills G."/>
            <person name="Bluhm B."/>
            <person name="Cannon C."/>
            <person name="Castanera R."/>
            <person name="Culley D."/>
            <person name="Daum C."/>
            <person name="Ezra D."/>
            <person name="Gonzalez J."/>
            <person name="Henrissat B."/>
            <person name="Kuo A."/>
            <person name="Liang C."/>
            <person name="Lipzen A."/>
            <person name="Lutzoni F."/>
            <person name="Magnuson J."/>
            <person name="Mondo S."/>
            <person name="Nolan M."/>
            <person name="Ohm R."/>
            <person name="Pangilinan J."/>
            <person name="Park H.-J."/>
            <person name="Ramirez L."/>
            <person name="Alfaro M."/>
            <person name="Sun H."/>
            <person name="Tritt A."/>
            <person name="Yoshinaga Y."/>
            <person name="Zwiers L.-H."/>
            <person name="Turgeon B."/>
            <person name="Goodwin S."/>
            <person name="Spatafora J."/>
            <person name="Crous P."/>
            <person name="Grigoriev I."/>
        </authorList>
    </citation>
    <scope>NUCLEOTIDE SEQUENCE</scope>
    <source>
        <strain evidence="1">CBS 627.86</strain>
    </source>
</reference>
<dbReference type="InterPro" id="IPR043750">
    <property type="entry name" value="DUF5695"/>
</dbReference>
<evidence type="ECO:0000313" key="2">
    <source>
        <dbReference type="Proteomes" id="UP000799770"/>
    </source>
</evidence>
<accession>A0A6A5ZIG5</accession>
<protein>
    <submittedName>
        <fullName evidence="1">Uncharacterized protein</fullName>
    </submittedName>
</protein>
<evidence type="ECO:0000313" key="1">
    <source>
        <dbReference type="EMBL" id="KAF2119055.1"/>
    </source>
</evidence>
<dbReference type="Proteomes" id="UP000799770">
    <property type="component" value="Unassembled WGS sequence"/>
</dbReference>
<dbReference type="AlphaFoldDB" id="A0A6A5ZIG5"/>
<sequence length="901" mass="98890">MRIVRSAFYLAATLHPRLINAQDDLGVSQGFTTFRTGAISGQLVTSSQNLASLRSAASDFDFLPFDFLAQLASNGAHHIGDVTLRYRTSSNTSWISRDSSSSRGPVAPLVNLEPGVIMGADLAPTLDGNIPLKVTREWLVLGDDLALRFNVTNSASGIVEMGSFGLPISINNIFTNRTAVDTQANCSLADPYIGLQAGYVRVSPLKGTGNALAITPMGSTQFEAWRFLPEPDGNFGYQSQTFEGNYEWQIHSLAWATNEWNNSVPWNSPTSKTLEPGEVYSVGLRFRLTDSVRSIEDAVVASETPLAVGIPGYVVPVDLTASLYLNYSFPVASIDTGGAFTAIELSGPGSVYRLTPTGSIWGRCRVTIRYADGKTQTVHYFIPKSASSTLADMGQFFITAAHFTDASDPFGRAPSIMTYDRQLEKIVTQDPRVWIAGLSDEGGTGAYLATSMKQFAQPDAHELGVVDDFIHDTVVGTIQQNNTFGVVASTFFYQPNATNYTYDASIDWSTWTSWNKARAYTTRRAYNYIHSTATYWALYRNARNYPDIKLRADWSWYLGRAYNTTQYCLSNRAANCDYGLVGLMGETVLGELLEDLKREGLASEAAALESTMRYRARLWDTQAVPYGSEMAWDSTGQEGVYYWTNYFNLTSTATKTINSILGYMPTVAHWGWNGNARRYWDFVYAARITQVERQIHHYGSALNSLPLLSYFEQNPTDLYALRVAFAGNTAPLTNIDEGGFGSAAFHSYPELLKWDPYSGDYGQGFLGLALGQCTYIVNDRIHGDLIFGGNLIEAASNATTVLMEPRDAVRRRVFVADLGLKIEISAGVIQRVAYDKATRGVALDIVPLSAEQSLCVKNIVVWLKRPGHTTVAFGVAGAEKSRGGWLVDFSDGTSTAKITAT</sequence>
<dbReference type="EMBL" id="ML977316">
    <property type="protein sequence ID" value="KAF2119055.1"/>
    <property type="molecule type" value="Genomic_DNA"/>
</dbReference>
<proteinExistence type="predicted"/>